<evidence type="ECO:0000313" key="1">
    <source>
        <dbReference type="EMBL" id="MDC8770106.1"/>
    </source>
</evidence>
<dbReference type="RefSeq" id="WP_273598592.1">
    <property type="nucleotide sequence ID" value="NZ_JAQQXT010000001.1"/>
</dbReference>
<keyword evidence="2" id="KW-1185">Reference proteome</keyword>
<reference evidence="1 2" key="1">
    <citation type="submission" date="2022-10" db="EMBL/GenBank/DDBJ databases">
        <title>Paucibacter sp. hw1 Genome sequencing.</title>
        <authorList>
            <person name="Park S."/>
        </authorList>
    </citation>
    <scope>NUCLEOTIDE SEQUENCE [LARGE SCALE GENOMIC DNA]</scope>
    <source>
        <strain evidence="2">hw1</strain>
    </source>
</reference>
<evidence type="ECO:0008006" key="3">
    <source>
        <dbReference type="Google" id="ProtNLM"/>
    </source>
</evidence>
<accession>A0ABT5K823</accession>
<dbReference type="SUPFAM" id="SSF54427">
    <property type="entry name" value="NTF2-like"/>
    <property type="match status" value="1"/>
</dbReference>
<proteinExistence type="predicted"/>
<name>A0ABT5K823_9BURK</name>
<dbReference type="EMBL" id="JAQQXT010000001">
    <property type="protein sequence ID" value="MDC8770106.1"/>
    <property type="molecule type" value="Genomic_DNA"/>
</dbReference>
<evidence type="ECO:0000313" key="2">
    <source>
        <dbReference type="Proteomes" id="UP001221189"/>
    </source>
</evidence>
<gene>
    <name evidence="1" type="ORF">PRZ03_00885</name>
</gene>
<sequence>MSGPAADLNLVQRFWALYQAREWAAAQALLHPEACCQWWATSERFEGAVAIVHVNAVYPEGWTIHLLELNALGAAGQASASADAQSRRRVHSLVRVDHGAQSFYANSFFGIERDLIVSIDEYWSDTQAAPAWRQNGSLPGLIPMAVDQRQGLSLQVAAS</sequence>
<dbReference type="Proteomes" id="UP001221189">
    <property type="component" value="Unassembled WGS sequence"/>
</dbReference>
<dbReference type="Gene3D" id="3.10.450.50">
    <property type="match status" value="1"/>
</dbReference>
<protein>
    <recommendedName>
        <fullName evidence="3">SnoaL-like domain-containing protein</fullName>
    </recommendedName>
</protein>
<organism evidence="1 2">
    <name type="scientific">Roseateles albus</name>
    <dbReference type="NCBI Taxonomy" id="2987525"/>
    <lineage>
        <taxon>Bacteria</taxon>
        <taxon>Pseudomonadati</taxon>
        <taxon>Pseudomonadota</taxon>
        <taxon>Betaproteobacteria</taxon>
        <taxon>Burkholderiales</taxon>
        <taxon>Sphaerotilaceae</taxon>
        <taxon>Roseateles</taxon>
    </lineage>
</organism>
<comment type="caution">
    <text evidence="1">The sequence shown here is derived from an EMBL/GenBank/DDBJ whole genome shotgun (WGS) entry which is preliminary data.</text>
</comment>
<dbReference type="InterPro" id="IPR032710">
    <property type="entry name" value="NTF2-like_dom_sf"/>
</dbReference>